<organism evidence="3 4">
    <name type="scientific">Hondaea fermentalgiana</name>
    <dbReference type="NCBI Taxonomy" id="2315210"/>
    <lineage>
        <taxon>Eukaryota</taxon>
        <taxon>Sar</taxon>
        <taxon>Stramenopiles</taxon>
        <taxon>Bigyra</taxon>
        <taxon>Labyrinthulomycetes</taxon>
        <taxon>Thraustochytrida</taxon>
        <taxon>Thraustochytriidae</taxon>
        <taxon>Hondaea</taxon>
    </lineage>
</organism>
<feature type="compositionally biased region" description="Basic and acidic residues" evidence="1">
    <location>
        <begin position="49"/>
        <end position="58"/>
    </location>
</feature>
<feature type="transmembrane region" description="Helical" evidence="2">
    <location>
        <begin position="570"/>
        <end position="591"/>
    </location>
</feature>
<reference evidence="3 4" key="1">
    <citation type="submission" date="2017-12" db="EMBL/GenBank/DDBJ databases">
        <title>Sequencing, de novo assembly and annotation of complete genome of a new Thraustochytrid species, strain FCC1311.</title>
        <authorList>
            <person name="Sedici K."/>
            <person name="Godart F."/>
            <person name="Aiese Cigliano R."/>
            <person name="Sanseverino W."/>
            <person name="Barakat M."/>
            <person name="Ortet P."/>
            <person name="Marechal E."/>
            <person name="Cagnac O."/>
            <person name="Amato A."/>
        </authorList>
    </citation>
    <scope>NUCLEOTIDE SEQUENCE [LARGE SCALE GENOMIC DNA]</scope>
</reference>
<dbReference type="AlphaFoldDB" id="A0A2R5GV72"/>
<keyword evidence="4" id="KW-1185">Reference proteome</keyword>
<feature type="transmembrane region" description="Helical" evidence="2">
    <location>
        <begin position="385"/>
        <end position="404"/>
    </location>
</feature>
<keyword evidence="2" id="KW-0812">Transmembrane</keyword>
<dbReference type="Proteomes" id="UP000241890">
    <property type="component" value="Unassembled WGS sequence"/>
</dbReference>
<feature type="transmembrane region" description="Helical" evidence="2">
    <location>
        <begin position="623"/>
        <end position="647"/>
    </location>
</feature>
<sequence length="890" mass="98707">MHKFSQIHVIAARPRYGPSGDRRPLEHETVYQRDIAQYTPREPSNGHFENGRNSDDKPQSNSENLAFNGSFRLCPEKKALYPIAPAPALTEGNEPSALSTDEKNKLQTEKQRHHKVEGTLDINVRKSRVFKTDSLAELSNANFFRSVQGDDADSWDGGSLAGGPLQGDSSNTASLTMDEMFESKMRELNWREFVHILVWTYKLWPSIVLVGAGIFLTALPTVCLEFLLCFTIVSIAEFYFEKPWDPLMTMAYFSISFCMWSTFSLQFLQIICGASPLDIMPHLVAFSIGISSGFSMIFITGYGYVTFVTFDSWLTEWIVSGLTFPLLSVIVGRLMVADYISFAMLWAFPTGSSRAVMSFFSICVKVNFHLASQIGILLIDSQVAFAMAVGVSCLTEVVGTYFNVVMTKAMQKRSSGMHVHPSSRNIILHWMALRAAVSKEKLILHVHDESVGEKLVVFAATASVMMTVSNDASVADADRPRTMHKVLIRGLILFAAEIMQDFFQRFVLLHVGRLTATVIKPRFLTVRENLNIIVLILMTLNLFSVSEWLNWINTCEIEQGNATKCFATRVFNLVGLGVRVVVLVVILVIVFEKLELVGRCNLSMQAWRHQACSSVQIAPETMVHVVALVTGGSAAIALLACIGYGLITQRKYSWHAEWLIAGVAFPLVSLLAGRLLVADVISFALLWAFPEGSSTSVLTFFSLVVKIAFYLPGQVALLGLRSWTAFLLSIVATSFSEIFGTYVNAKMTRMLHRKAQSFEIDEESQNFVRQWVAVRAAVSDEKLVLHTHNELIGEKVVLCAAIAAILQSEATLQGEATSAGDLLSRGLLLAFAEMLQDFLQRRVLLATAGLSVTGIPPRILSLSENFCISCQLLMTLNLLKTSQSLLEINE</sequence>
<accession>A0A2R5GV72</accession>
<feature type="region of interest" description="Disordered" evidence="1">
    <location>
        <begin position="87"/>
        <end position="114"/>
    </location>
</feature>
<evidence type="ECO:0000256" key="2">
    <source>
        <dbReference type="SAM" id="Phobius"/>
    </source>
</evidence>
<protein>
    <submittedName>
        <fullName evidence="3">Uncharacterized protein</fullName>
    </submittedName>
</protein>
<feature type="compositionally biased region" description="Basic and acidic residues" evidence="1">
    <location>
        <begin position="100"/>
        <end position="110"/>
    </location>
</feature>
<feature type="transmembrane region" description="Helical" evidence="2">
    <location>
        <begin position="283"/>
        <end position="305"/>
    </location>
</feature>
<proteinExistence type="predicted"/>
<comment type="caution">
    <text evidence="3">The sequence shown here is derived from an EMBL/GenBank/DDBJ whole genome shotgun (WGS) entry which is preliminary data.</text>
</comment>
<feature type="transmembrane region" description="Helical" evidence="2">
    <location>
        <begin position="530"/>
        <end position="549"/>
    </location>
</feature>
<name>A0A2R5GV72_9STRA</name>
<feature type="transmembrane region" description="Helical" evidence="2">
    <location>
        <begin position="317"/>
        <end position="336"/>
    </location>
</feature>
<evidence type="ECO:0000313" key="4">
    <source>
        <dbReference type="Proteomes" id="UP000241890"/>
    </source>
</evidence>
<evidence type="ECO:0000313" key="3">
    <source>
        <dbReference type="EMBL" id="GBG32553.1"/>
    </source>
</evidence>
<dbReference type="InParanoid" id="A0A2R5GV72"/>
<feature type="region of interest" description="Disordered" evidence="1">
    <location>
        <begin position="1"/>
        <end position="66"/>
    </location>
</feature>
<feature type="transmembrane region" description="Helical" evidence="2">
    <location>
        <begin position="659"/>
        <end position="687"/>
    </location>
</feature>
<feature type="transmembrane region" description="Helical" evidence="2">
    <location>
        <begin position="723"/>
        <end position="743"/>
    </location>
</feature>
<keyword evidence="2" id="KW-1133">Transmembrane helix</keyword>
<dbReference type="EMBL" id="BEYU01000124">
    <property type="protein sequence ID" value="GBG32553.1"/>
    <property type="molecule type" value="Genomic_DNA"/>
</dbReference>
<feature type="transmembrane region" description="Helical" evidence="2">
    <location>
        <begin position="356"/>
        <end position="379"/>
    </location>
</feature>
<evidence type="ECO:0000256" key="1">
    <source>
        <dbReference type="SAM" id="MobiDB-lite"/>
    </source>
</evidence>
<feature type="compositionally biased region" description="Basic and acidic residues" evidence="1">
    <location>
        <begin position="20"/>
        <end position="31"/>
    </location>
</feature>
<feature type="transmembrane region" description="Helical" evidence="2">
    <location>
        <begin position="693"/>
        <end position="711"/>
    </location>
</feature>
<feature type="transmembrane region" description="Helical" evidence="2">
    <location>
        <begin position="252"/>
        <end position="271"/>
    </location>
</feature>
<keyword evidence="2" id="KW-0472">Membrane</keyword>
<feature type="transmembrane region" description="Helical" evidence="2">
    <location>
        <begin position="207"/>
        <end position="240"/>
    </location>
</feature>
<gene>
    <name evidence="3" type="ORF">FCC1311_087772</name>
</gene>